<dbReference type="InterPro" id="IPR036179">
    <property type="entry name" value="Ig-like_dom_sf"/>
</dbReference>
<reference evidence="2" key="1">
    <citation type="submission" date="2018-11" db="EMBL/GenBank/DDBJ databases">
        <authorList>
            <consortium name="Pathogen Informatics"/>
        </authorList>
    </citation>
    <scope>NUCLEOTIDE SEQUENCE</scope>
</reference>
<dbReference type="Proteomes" id="UP000784294">
    <property type="component" value="Unassembled WGS sequence"/>
</dbReference>
<evidence type="ECO:0000313" key="2">
    <source>
        <dbReference type="EMBL" id="VEL10622.1"/>
    </source>
</evidence>
<keyword evidence="3" id="KW-1185">Reference proteome</keyword>
<dbReference type="OrthoDB" id="6226968at2759"/>
<name>A0A448WFS3_9PLAT</name>
<protein>
    <recommendedName>
        <fullName evidence="4">Ig-like domain-containing protein</fullName>
    </recommendedName>
</protein>
<evidence type="ECO:0000313" key="3">
    <source>
        <dbReference type="Proteomes" id="UP000784294"/>
    </source>
</evidence>
<evidence type="ECO:0008006" key="4">
    <source>
        <dbReference type="Google" id="ProtNLM"/>
    </source>
</evidence>
<comment type="caution">
    <text evidence="2">The sequence shown here is derived from an EMBL/GenBank/DDBJ whole genome shotgun (WGS) entry which is preliminary data.</text>
</comment>
<feature type="transmembrane region" description="Helical" evidence="1">
    <location>
        <begin position="82"/>
        <end position="99"/>
    </location>
</feature>
<organism evidence="2 3">
    <name type="scientific">Protopolystoma xenopodis</name>
    <dbReference type="NCBI Taxonomy" id="117903"/>
    <lineage>
        <taxon>Eukaryota</taxon>
        <taxon>Metazoa</taxon>
        <taxon>Spiralia</taxon>
        <taxon>Lophotrochozoa</taxon>
        <taxon>Platyhelminthes</taxon>
        <taxon>Monogenea</taxon>
        <taxon>Polyopisthocotylea</taxon>
        <taxon>Polystomatidea</taxon>
        <taxon>Polystomatidae</taxon>
        <taxon>Protopolystoma</taxon>
    </lineage>
</organism>
<dbReference type="Gene3D" id="2.60.40.10">
    <property type="entry name" value="Immunoglobulins"/>
    <property type="match status" value="1"/>
</dbReference>
<dbReference type="AlphaFoldDB" id="A0A448WFS3"/>
<proteinExistence type="predicted"/>
<gene>
    <name evidence="2" type="ORF">PXEA_LOCUS4062</name>
</gene>
<keyword evidence="1" id="KW-0472">Membrane</keyword>
<keyword evidence="1" id="KW-1133">Transmembrane helix</keyword>
<dbReference type="SUPFAM" id="SSF48726">
    <property type="entry name" value="Immunoglobulin"/>
    <property type="match status" value="1"/>
</dbReference>
<evidence type="ECO:0000256" key="1">
    <source>
        <dbReference type="SAM" id="Phobius"/>
    </source>
</evidence>
<dbReference type="InterPro" id="IPR013783">
    <property type="entry name" value="Ig-like_fold"/>
</dbReference>
<keyword evidence="1" id="KW-0812">Transmembrane</keyword>
<dbReference type="EMBL" id="CAAALY010009513">
    <property type="protein sequence ID" value="VEL10622.1"/>
    <property type="molecule type" value="Genomic_DNA"/>
</dbReference>
<accession>A0A448WFS3</accession>
<sequence length="154" mass="17442">MEPRRLKCRDRAANWTALRGSCDSYIGRLTTGGFHLRSRTWKTFLNSQEFAATRTLVSLIKQRSGIGYRFVAHYLHGLSLRLYLLLILFCYSIIAHFLFSCPSPPWLGSRFNTVFDRGYACLDIVYTFPEDSGIYSCVVSNQLGSVASNPAVVE</sequence>